<dbReference type="GO" id="GO:0000049">
    <property type="term" value="F:tRNA binding"/>
    <property type="evidence" value="ECO:0007669"/>
    <property type="project" value="UniProtKB-UniRule"/>
</dbReference>
<reference evidence="12 13" key="1">
    <citation type="journal article" date="2007" name="Genome Biol.">
        <title>Characterization and modeling of the Haemophilus influenzae core and supragenomes based on the complete genomic sequences of Rd and 12 clinical nontypeable strains.</title>
        <authorList>
            <person name="Hogg J.S."/>
            <person name="Hu F.Z."/>
            <person name="Janto B."/>
            <person name="Boissy R."/>
            <person name="Hayes J."/>
            <person name="Keefe R."/>
            <person name="Post J.C."/>
            <person name="Ehrlich G.D."/>
        </authorList>
    </citation>
    <scope>NUCLEOTIDE SEQUENCE [LARGE SCALE GENOMIC DNA]</scope>
    <source>
        <strain evidence="12">3655</strain>
        <strain evidence="13">NTHi 3655</strain>
    </source>
</reference>
<evidence type="ECO:0000256" key="5">
    <source>
        <dbReference type="ARBA" id="ARBA00022741"/>
    </source>
</evidence>
<comment type="caution">
    <text evidence="9">Lacks conserved residue(s) required for the propagation of feature annotation.</text>
</comment>
<dbReference type="InterPro" id="IPR013562">
    <property type="entry name" value="TmcA/NAT10_N"/>
</dbReference>
<keyword evidence="5 9" id="KW-0547">Nucleotide-binding</keyword>
<dbReference type="Pfam" id="PF13718">
    <property type="entry name" value="GNAT_acetyltr_2"/>
    <property type="match status" value="1"/>
</dbReference>
<evidence type="ECO:0000256" key="3">
    <source>
        <dbReference type="ARBA" id="ARBA00022679"/>
    </source>
</evidence>
<dbReference type="InterPro" id="IPR033442">
    <property type="entry name" value="TmcA_tRNA_bind"/>
</dbReference>
<dbReference type="FunFam" id="3.40.630.30:FF:000054">
    <property type="entry name" value="tRNA(Met) cytidine acetyltransferase TmcA"/>
    <property type="match status" value="1"/>
</dbReference>
<dbReference type="GO" id="GO:0051392">
    <property type="term" value="F:tRNA cytidine N4-acetyltransferase activity"/>
    <property type="evidence" value="ECO:0007669"/>
    <property type="project" value="UniProtKB-UniRule"/>
</dbReference>
<name>A0A0H3PD82_HAEI3</name>
<dbReference type="InterPro" id="IPR024914">
    <property type="entry name" value="tRNA_acetyltr_TmcA"/>
</dbReference>
<dbReference type="RefSeq" id="WP_005657574.1">
    <property type="nucleotide sequence ID" value="NZ_AAZF01000005.1"/>
</dbReference>
<dbReference type="EC" id="2.3.1.193" evidence="9"/>
<dbReference type="EMBL" id="AAZF01000005">
    <property type="protein sequence ID" value="EDJ92722.1"/>
    <property type="molecule type" value="Genomic_DNA"/>
</dbReference>
<dbReference type="PROSITE" id="PS51186">
    <property type="entry name" value="GNAT"/>
    <property type="match status" value="1"/>
</dbReference>
<dbReference type="CDD" id="cd04301">
    <property type="entry name" value="NAT_SF"/>
    <property type="match status" value="1"/>
</dbReference>
<dbReference type="GO" id="GO:1904812">
    <property type="term" value="P:rRNA acetylation involved in maturation of SSU-rRNA"/>
    <property type="evidence" value="ECO:0007669"/>
    <property type="project" value="TreeGrafter"/>
</dbReference>
<keyword evidence="2 9" id="KW-0820">tRNA-binding</keyword>
<dbReference type="EMBL" id="OV040719">
    <property type="protein sequence ID" value="CAH0451434.1"/>
    <property type="molecule type" value="Genomic_DNA"/>
</dbReference>
<evidence type="ECO:0000256" key="4">
    <source>
        <dbReference type="ARBA" id="ARBA00022694"/>
    </source>
</evidence>
<reference evidence="11" key="3">
    <citation type="submission" date="2024-01" db="EMBL/GenBank/DDBJ databases">
        <authorList>
            <person name="Riesbeck K."/>
        </authorList>
    </citation>
    <scope>NUCLEOTIDE SEQUENCE</scope>
    <source>
        <strain evidence="11">3655</strain>
    </source>
</reference>
<comment type="catalytic activity">
    <reaction evidence="9">
        <text>cytidine(34) in elongator tRNA(Met) + acetyl-CoA + ATP + H2O = N(4)-acetylcytidine(34) in elongator tRNA(Met) + ADP + phosphate + CoA + H(+)</text>
        <dbReference type="Rhea" id="RHEA:43788"/>
        <dbReference type="Rhea" id="RHEA-COMP:10693"/>
        <dbReference type="Rhea" id="RHEA-COMP:10694"/>
        <dbReference type="ChEBI" id="CHEBI:15377"/>
        <dbReference type="ChEBI" id="CHEBI:15378"/>
        <dbReference type="ChEBI" id="CHEBI:30616"/>
        <dbReference type="ChEBI" id="CHEBI:43474"/>
        <dbReference type="ChEBI" id="CHEBI:57287"/>
        <dbReference type="ChEBI" id="CHEBI:57288"/>
        <dbReference type="ChEBI" id="CHEBI:74900"/>
        <dbReference type="ChEBI" id="CHEBI:82748"/>
        <dbReference type="ChEBI" id="CHEBI:456216"/>
        <dbReference type="EC" id="2.3.1.193"/>
    </reaction>
</comment>
<accession>A0A0H3PD82</accession>
<dbReference type="InterPro" id="IPR027417">
    <property type="entry name" value="P-loop_NTPase"/>
</dbReference>
<dbReference type="InterPro" id="IPR032672">
    <property type="entry name" value="TmcA/NAT10/Kre33"/>
</dbReference>
<dbReference type="PANTHER" id="PTHR10925:SF5">
    <property type="entry name" value="RNA CYTIDINE ACETYLTRANSFERASE"/>
    <property type="match status" value="1"/>
</dbReference>
<keyword evidence="8 9" id="KW-0012">Acyltransferase</keyword>
<proteinExistence type="inferred from homology"/>
<organism evidence="12 13">
    <name type="scientific">Haemophilus influenzae (strain NTHi 3655)</name>
    <dbReference type="NCBI Taxonomy" id="375177"/>
    <lineage>
        <taxon>Bacteria</taxon>
        <taxon>Pseudomonadati</taxon>
        <taxon>Pseudomonadota</taxon>
        <taxon>Gammaproteobacteria</taxon>
        <taxon>Pasteurellales</taxon>
        <taxon>Pasteurellaceae</taxon>
        <taxon>Haemophilus</taxon>
    </lineage>
</organism>
<dbReference type="Pfam" id="PF05127">
    <property type="entry name" value="NAT10_TcmA_helicase"/>
    <property type="match status" value="1"/>
</dbReference>
<evidence type="ECO:0000256" key="2">
    <source>
        <dbReference type="ARBA" id="ARBA00022555"/>
    </source>
</evidence>
<dbReference type="GO" id="GO:0005524">
    <property type="term" value="F:ATP binding"/>
    <property type="evidence" value="ECO:0007669"/>
    <property type="project" value="UniProtKB-UniRule"/>
</dbReference>
<dbReference type="GO" id="GO:0051391">
    <property type="term" value="P:tRNA acetylation"/>
    <property type="evidence" value="ECO:0007669"/>
    <property type="project" value="UniProtKB-UniRule"/>
</dbReference>
<dbReference type="Gene3D" id="3.40.50.11040">
    <property type="match status" value="1"/>
</dbReference>
<comment type="similarity">
    <text evidence="9">Belongs to the TmcA family.</text>
</comment>
<dbReference type="FunFam" id="3.40.50.300:FF:001011">
    <property type="entry name" value="tRNA(Met) cytidine acetyltransferase TmcA"/>
    <property type="match status" value="1"/>
</dbReference>
<protein>
    <recommendedName>
        <fullName evidence="9">tRNA(Met) cytidine acetyltransferase TmcA</fullName>
        <ecNumber evidence="9">2.3.1.193</ecNumber>
    </recommendedName>
</protein>
<gene>
    <name evidence="9" type="primary">tmcA</name>
    <name evidence="12" type="ORF">CGSHi3655_03616</name>
    <name evidence="11" type="ORF">KRLU3655_LOCUS1510</name>
</gene>
<dbReference type="Proteomes" id="UP000003185">
    <property type="component" value="Unassembled WGS sequence"/>
</dbReference>
<dbReference type="Gene3D" id="3.40.630.30">
    <property type="match status" value="1"/>
</dbReference>
<sequence length="656" mass="75123">MSSRQLQILICKTLPLVPDHVLIIGESGIAFSKATNLLGQEFEHILFDARNGIHLEALAIAAGTLKMGGTLCLVLSDWENLSQQPDQDSLRWNGNQSAIATPNFIDHFKQCIERYHFPILIEESAVEFPTVFYSNEHHKNATLAQQQIIETILQTEQDIYFLTAKRGRGKSALLGMLANQIQAPVYLTAPNKSAVHSVIEFSEGDIEFIAPDELAIRLQHEPEFSQSAWLLVDEAAMIPLPLLQEYSRYFQHIVFSTTIHSYEGTGRGFELKFKRKIHSTFQHFELKQPLRWQENDPLEHFIDDLLLLNAEDDFQHFDYSNITYNIEENAKNLSFPYLRGKVPEGRKGDLDIASLPRALEAPLTSKGSKGKYNRQFLFRDFYGLMTLAHYRTSPLDLRRLLDGKNQRFYFAEYQQNLLGAIWALEEGNMADDELIIQIQQGKRRPKGNLVPQALCFHENLSQACKLRSLRISRIAVQPNWQQKGIGQNLMQAMENADVDFLSVSFGYTDELAKFWQKCGFVLVHLGEHQEASSGCYSAIALKGISKEGLALVDTAYKQFQRNLPLSFHPFAINFEQNQLDWQLDDFDWMSLKNFANFHRTLFSSIPAMRRLLKLAGKENFPLISAYLTKKQLPINKKKGVECLRLEIKQYLERGTL</sequence>
<keyword evidence="7 9" id="KW-0694">RNA-binding</keyword>
<dbReference type="InterPro" id="IPR038321">
    <property type="entry name" value="TmcA_C_sf"/>
</dbReference>
<feature type="domain" description="N-acetyltransferase" evidence="10">
    <location>
        <begin position="368"/>
        <end position="542"/>
    </location>
</feature>
<comment type="function">
    <text evidence="9">Catalyzes the formation of N(4)-acetylcytidine (ac(4)C) at the wobble position of tRNA(Met), by using acetyl-CoA as an acetyl donor and ATP (or GTP).</text>
</comment>
<feature type="binding site" evidence="9">
    <location>
        <begin position="474"/>
        <end position="476"/>
    </location>
    <ligand>
        <name>acetyl-CoA</name>
        <dbReference type="ChEBI" id="CHEBI:57288"/>
    </ligand>
</feature>
<dbReference type="SUPFAM" id="SSF55729">
    <property type="entry name" value="Acyl-CoA N-acyltransferases (Nat)"/>
    <property type="match status" value="1"/>
</dbReference>
<dbReference type="Gene3D" id="3.40.50.300">
    <property type="entry name" value="P-loop containing nucleotide triphosphate hydrolases"/>
    <property type="match status" value="1"/>
</dbReference>
<dbReference type="Gene3D" id="1.20.120.890">
    <property type="entry name" value="tRNA(Met) cytidine acetyltransferase, tail domain"/>
    <property type="match status" value="1"/>
</dbReference>
<feature type="binding site" evidence="9">
    <location>
        <position position="291"/>
    </location>
    <ligand>
        <name>ATP</name>
        <dbReference type="ChEBI" id="CHEBI:30616"/>
    </ligand>
</feature>
<dbReference type="HAMAP" id="MF_01886">
    <property type="entry name" value="tRNA_acetyltr_TmcA"/>
    <property type="match status" value="1"/>
</dbReference>
<dbReference type="SUPFAM" id="SSF52540">
    <property type="entry name" value="P-loop containing nucleoside triphosphate hydrolases"/>
    <property type="match status" value="1"/>
</dbReference>
<evidence type="ECO:0000313" key="12">
    <source>
        <dbReference type="EMBL" id="EDJ92722.1"/>
    </source>
</evidence>
<keyword evidence="6 9" id="KW-0067">ATP-binding</keyword>
<keyword evidence="3 9" id="KW-0808">Transferase</keyword>
<dbReference type="Pfam" id="PF17176">
    <property type="entry name" value="tRNA_bind_3"/>
    <property type="match status" value="1"/>
</dbReference>
<evidence type="ECO:0000256" key="1">
    <source>
        <dbReference type="ARBA" id="ARBA00022490"/>
    </source>
</evidence>
<dbReference type="GO" id="GO:0002101">
    <property type="term" value="P:tRNA wobble cytosine modification"/>
    <property type="evidence" value="ECO:0007669"/>
    <property type="project" value="UniProtKB-UniRule"/>
</dbReference>
<evidence type="ECO:0000259" key="10">
    <source>
        <dbReference type="PROSITE" id="PS51186"/>
    </source>
</evidence>
<dbReference type="Proteomes" id="UP000837958">
    <property type="component" value="Chromosome"/>
</dbReference>
<evidence type="ECO:0000256" key="8">
    <source>
        <dbReference type="ARBA" id="ARBA00023315"/>
    </source>
</evidence>
<dbReference type="PANTHER" id="PTHR10925">
    <property type="entry name" value="N-ACETYLTRANSFERASE 10"/>
    <property type="match status" value="1"/>
</dbReference>
<evidence type="ECO:0000256" key="7">
    <source>
        <dbReference type="ARBA" id="ARBA00022884"/>
    </source>
</evidence>
<dbReference type="GO" id="GO:0005737">
    <property type="term" value="C:cytoplasm"/>
    <property type="evidence" value="ECO:0007669"/>
    <property type="project" value="UniProtKB-SubCell"/>
</dbReference>
<dbReference type="InterPro" id="IPR000182">
    <property type="entry name" value="GNAT_dom"/>
</dbReference>
<dbReference type="Pfam" id="PF08351">
    <property type="entry name" value="TmcA_N"/>
    <property type="match status" value="1"/>
</dbReference>
<dbReference type="GO" id="GO:1990883">
    <property type="term" value="F:18S rRNA cytidine N-acetyltransferase activity"/>
    <property type="evidence" value="ECO:0007669"/>
    <property type="project" value="TreeGrafter"/>
</dbReference>
<evidence type="ECO:0000313" key="13">
    <source>
        <dbReference type="Proteomes" id="UP000003185"/>
    </source>
</evidence>
<comment type="subcellular location">
    <subcellularLocation>
        <location evidence="9">Cytoplasm</location>
    </subcellularLocation>
</comment>
<evidence type="ECO:0000313" key="11">
    <source>
        <dbReference type="EMBL" id="CAH0451434.1"/>
    </source>
</evidence>
<feature type="binding site" evidence="9">
    <location>
        <position position="145"/>
    </location>
    <ligand>
        <name>ATP</name>
        <dbReference type="ChEBI" id="CHEBI:30616"/>
    </ligand>
</feature>
<dbReference type="InterPro" id="IPR016181">
    <property type="entry name" value="Acyl_CoA_acyltransferase"/>
</dbReference>
<reference evidence="14" key="2">
    <citation type="submission" date="2021-11" db="EMBL/GenBank/DDBJ databases">
        <authorList>
            <person name="Riesbeck K."/>
        </authorList>
    </citation>
    <scope>NUCLEOTIDE SEQUENCE [LARGE SCALE GENOMIC DNA]</scope>
</reference>
<dbReference type="AlphaFoldDB" id="A0A0H3PD82"/>
<dbReference type="InterPro" id="IPR007807">
    <property type="entry name" value="TcmA/NAT10_helicase"/>
</dbReference>
<evidence type="ECO:0000313" key="14">
    <source>
        <dbReference type="Proteomes" id="UP000837958"/>
    </source>
</evidence>
<evidence type="ECO:0000256" key="6">
    <source>
        <dbReference type="ARBA" id="ARBA00022840"/>
    </source>
</evidence>
<feature type="binding site" evidence="9">
    <location>
        <position position="510"/>
    </location>
    <ligand>
        <name>acetyl-CoA</name>
        <dbReference type="ChEBI" id="CHEBI:57288"/>
    </ligand>
</feature>
<keyword evidence="4 9" id="KW-0819">tRNA processing</keyword>
<keyword evidence="1 9" id="KW-0963">Cytoplasm</keyword>
<evidence type="ECO:0000256" key="9">
    <source>
        <dbReference type="HAMAP-Rule" id="MF_01886"/>
    </source>
</evidence>